<organism evidence="1 2">
    <name type="scientific">Novacetimonas maltaceti</name>
    <dbReference type="NCBI Taxonomy" id="1203393"/>
    <lineage>
        <taxon>Bacteria</taxon>
        <taxon>Pseudomonadati</taxon>
        <taxon>Pseudomonadota</taxon>
        <taxon>Alphaproteobacteria</taxon>
        <taxon>Acetobacterales</taxon>
        <taxon>Acetobacteraceae</taxon>
        <taxon>Novacetimonas</taxon>
    </lineage>
</organism>
<reference evidence="1 2" key="1">
    <citation type="submission" date="2018-01" db="EMBL/GenBank/DDBJ databases">
        <title>Draft Genome Sequence of Komagataeibacter maltaceti LMG 1529, a Vinegar Producing Acetic Acid Bacterium Isolated from Malt Vinegar Brewery Acetifiers.</title>
        <authorList>
            <person name="Zhang Q."/>
            <person name="Hollensteiner J."/>
            <person name="Poehlein A."/>
            <person name="Daniel R."/>
        </authorList>
    </citation>
    <scope>NUCLEOTIDE SEQUENCE [LARGE SCALE GENOMIC DNA]</scope>
    <source>
        <strain evidence="1 2">LMG 1529</strain>
    </source>
</reference>
<gene>
    <name evidence="1" type="ORF">KMAL_06750</name>
</gene>
<accession>A0A2S3W4F4</accession>
<protein>
    <submittedName>
        <fullName evidence="1">Uncharacterized protein</fullName>
    </submittedName>
</protein>
<dbReference type="AlphaFoldDB" id="A0A2S3W4F4"/>
<evidence type="ECO:0000313" key="1">
    <source>
        <dbReference type="EMBL" id="POF63707.1"/>
    </source>
</evidence>
<dbReference type="EMBL" id="POTC01000005">
    <property type="protein sequence ID" value="POF63707.1"/>
    <property type="molecule type" value="Genomic_DNA"/>
</dbReference>
<comment type="caution">
    <text evidence="1">The sequence shown here is derived from an EMBL/GenBank/DDBJ whole genome shotgun (WGS) entry which is preliminary data.</text>
</comment>
<proteinExistence type="predicted"/>
<dbReference type="Proteomes" id="UP000237344">
    <property type="component" value="Unassembled WGS sequence"/>
</dbReference>
<sequence length="325" mass="36224">MKKNLFFILVMVPIVFIALKSFSPKDDSTGSSSSGGGRTETHATHWVYDESVDKIRDETTYSAKIDSPDIINLEIPLEGGSVSSLVLKRTSKDPRTKIYLNVTPGQFPASLCLEGFESQDEHVTVKFDNKPAIDVPYCSDGTTSATQAILKDDDGSILNSIMESHTMYAAIDMFQQKEHQVSFDISGLKWANTANGGNAGAGSVLERLIDIETGRKADVQKSIDSDQLNSSNNYFHGFRVKSYSTDWNDDGTMKWGEIVISRDGNPLDKILRDMGSYCQVAPNGWTRTRDSYSEDIHIGKANGRKCNVMYETRDSNDWDIFYYKP</sequence>
<name>A0A2S3W4F4_9PROT</name>
<dbReference type="RefSeq" id="WP_110094343.1">
    <property type="nucleotide sequence ID" value="NZ_NKUE01000004.1"/>
</dbReference>
<evidence type="ECO:0000313" key="2">
    <source>
        <dbReference type="Proteomes" id="UP000237344"/>
    </source>
</evidence>
<keyword evidence="2" id="KW-1185">Reference proteome</keyword>